<dbReference type="EMBL" id="CCBN010000003">
    <property type="protein sequence ID" value="CDO52409.1"/>
    <property type="molecule type" value="Genomic_DNA"/>
</dbReference>
<dbReference type="GO" id="GO:0006879">
    <property type="term" value="P:intracellular iron ion homeostasis"/>
    <property type="evidence" value="ECO:0007669"/>
    <property type="project" value="TreeGrafter"/>
</dbReference>
<evidence type="ECO:0000256" key="7">
    <source>
        <dbReference type="ARBA" id="ARBA00023242"/>
    </source>
</evidence>
<keyword evidence="6" id="KW-0804">Transcription</keyword>
<keyword evidence="3" id="KW-0862">Zinc</keyword>
<organism evidence="10 11">
    <name type="scientific">Geotrichum candidum</name>
    <name type="common">Oospora lactis</name>
    <name type="synonym">Dipodascus geotrichum</name>
    <dbReference type="NCBI Taxonomy" id="1173061"/>
    <lineage>
        <taxon>Eukaryota</taxon>
        <taxon>Fungi</taxon>
        <taxon>Dikarya</taxon>
        <taxon>Ascomycota</taxon>
        <taxon>Saccharomycotina</taxon>
        <taxon>Dipodascomycetes</taxon>
        <taxon>Dipodascales</taxon>
        <taxon>Dipodascaceae</taxon>
        <taxon>Geotrichum</taxon>
    </lineage>
</organism>
<evidence type="ECO:0000256" key="8">
    <source>
        <dbReference type="SAM" id="MobiDB-lite"/>
    </source>
</evidence>
<proteinExistence type="predicted"/>
<dbReference type="GO" id="GO:0000981">
    <property type="term" value="F:DNA-binding transcription factor activity, RNA polymerase II-specific"/>
    <property type="evidence" value="ECO:0007669"/>
    <property type="project" value="TreeGrafter"/>
</dbReference>
<dbReference type="OrthoDB" id="5600085at2759"/>
<dbReference type="PANTHER" id="PTHR28088:SF5">
    <property type="entry name" value="TRANSCRIPTIONAL ACTIVATOR HAA1-RELATED"/>
    <property type="match status" value="1"/>
</dbReference>
<gene>
    <name evidence="10" type="ORF">BN980_GECA03s01429g</name>
</gene>
<dbReference type="PROSITE" id="PS50073">
    <property type="entry name" value="COPPER_FIST_2"/>
    <property type="match status" value="1"/>
</dbReference>
<comment type="subcellular location">
    <subcellularLocation>
        <location evidence="1">Nucleus</location>
    </subcellularLocation>
</comment>
<evidence type="ECO:0000256" key="2">
    <source>
        <dbReference type="ARBA" id="ARBA00022723"/>
    </source>
</evidence>
<keyword evidence="5" id="KW-0805">Transcription regulation</keyword>
<evidence type="ECO:0000259" key="9">
    <source>
        <dbReference type="PROSITE" id="PS50073"/>
    </source>
</evidence>
<dbReference type="InterPro" id="IPR036395">
    <property type="entry name" value="Cu_fist_DNA-bd_dom_sf"/>
</dbReference>
<dbReference type="SMART" id="SM00412">
    <property type="entry name" value="Cu_FIST"/>
    <property type="match status" value="1"/>
</dbReference>
<evidence type="ECO:0000256" key="1">
    <source>
        <dbReference type="ARBA" id="ARBA00004123"/>
    </source>
</evidence>
<evidence type="ECO:0000313" key="10">
    <source>
        <dbReference type="EMBL" id="CDO52409.1"/>
    </source>
</evidence>
<keyword evidence="11" id="KW-1185">Reference proteome</keyword>
<dbReference type="FunFam" id="3.90.430.10:FF:000001">
    <property type="entry name" value="Copper fist DNA-binding protein"/>
    <property type="match status" value="1"/>
</dbReference>
<comment type="caution">
    <text evidence="10">The sequence shown here is derived from an EMBL/GenBank/DDBJ whole genome shotgun (WGS) entry which is preliminary data.</text>
</comment>
<keyword evidence="4" id="KW-0186">Copper</keyword>
<dbReference type="GO" id="GO:0006878">
    <property type="term" value="P:intracellular copper ion homeostasis"/>
    <property type="evidence" value="ECO:0007669"/>
    <property type="project" value="TreeGrafter"/>
</dbReference>
<dbReference type="SMART" id="SM01090">
    <property type="entry name" value="Copper-fist"/>
    <property type="match status" value="1"/>
</dbReference>
<feature type="domain" description="Copper-fist" evidence="9">
    <location>
        <begin position="1"/>
        <end position="40"/>
    </location>
</feature>
<dbReference type="GO" id="GO:0005634">
    <property type="term" value="C:nucleus"/>
    <property type="evidence" value="ECO:0007669"/>
    <property type="project" value="UniProtKB-SubCell"/>
</dbReference>
<dbReference type="PANTHER" id="PTHR28088">
    <property type="entry name" value="TRANSCRIPTIONAL ACTIVATOR HAA1-RELATED"/>
    <property type="match status" value="1"/>
</dbReference>
<evidence type="ECO:0000256" key="3">
    <source>
        <dbReference type="ARBA" id="ARBA00022833"/>
    </source>
</evidence>
<dbReference type="InterPro" id="IPR001083">
    <property type="entry name" value="Cu_fist_DNA-bd_dom"/>
</dbReference>
<dbReference type="STRING" id="1173061.A0A0J9X5H5"/>
<dbReference type="PRINTS" id="PR00617">
    <property type="entry name" value="COPPERFIST"/>
</dbReference>
<feature type="region of interest" description="Disordered" evidence="8">
    <location>
        <begin position="175"/>
        <end position="197"/>
    </location>
</feature>
<name>A0A0J9X5H5_GEOCN</name>
<dbReference type="GO" id="GO:0000978">
    <property type="term" value="F:RNA polymerase II cis-regulatory region sequence-specific DNA binding"/>
    <property type="evidence" value="ECO:0007669"/>
    <property type="project" value="TreeGrafter"/>
</dbReference>
<feature type="region of interest" description="Disordered" evidence="8">
    <location>
        <begin position="85"/>
        <end position="106"/>
    </location>
</feature>
<keyword evidence="2" id="KW-0479">Metal-binding</keyword>
<dbReference type="Pfam" id="PF00649">
    <property type="entry name" value="Copper-fist"/>
    <property type="match status" value="1"/>
</dbReference>
<evidence type="ECO:0000256" key="5">
    <source>
        <dbReference type="ARBA" id="ARBA00023015"/>
    </source>
</evidence>
<reference evidence="10" key="1">
    <citation type="submission" date="2014-03" db="EMBL/GenBank/DDBJ databases">
        <authorList>
            <person name="Casaregola S."/>
        </authorList>
    </citation>
    <scope>NUCLEOTIDE SEQUENCE [LARGE SCALE GENOMIC DNA]</scope>
    <source>
        <strain evidence="10">CLIB 918</strain>
    </source>
</reference>
<feature type="compositionally biased region" description="Low complexity" evidence="8">
    <location>
        <begin position="180"/>
        <end position="197"/>
    </location>
</feature>
<dbReference type="GO" id="GO:0005507">
    <property type="term" value="F:copper ion binding"/>
    <property type="evidence" value="ECO:0007669"/>
    <property type="project" value="InterPro"/>
</dbReference>
<evidence type="ECO:0000256" key="6">
    <source>
        <dbReference type="ARBA" id="ARBA00023163"/>
    </source>
</evidence>
<dbReference type="Proteomes" id="UP000242525">
    <property type="component" value="Unassembled WGS sequence"/>
</dbReference>
<feature type="compositionally biased region" description="Low complexity" evidence="8">
    <location>
        <begin position="89"/>
        <end position="101"/>
    </location>
</feature>
<accession>A0A0J9X5H5</accession>
<protein>
    <submittedName>
        <fullName evidence="10">Similar to Saccharomyces cerevisiae YPR008W HAA1 Transcriptional activator involved in adaptation to weak acid stress</fullName>
    </submittedName>
</protein>
<dbReference type="AlphaFoldDB" id="A0A0J9X5H5"/>
<keyword evidence="7" id="KW-0539">Nucleus</keyword>
<evidence type="ECO:0000256" key="4">
    <source>
        <dbReference type="ARBA" id="ARBA00023008"/>
    </source>
</evidence>
<dbReference type="InterPro" id="IPR051763">
    <property type="entry name" value="Copper_Homeo_Regul"/>
</dbReference>
<dbReference type="Gene3D" id="3.90.430.10">
    <property type="entry name" value="Copper fist DNA-binding domain"/>
    <property type="match status" value="1"/>
</dbReference>
<dbReference type="GO" id="GO:0045944">
    <property type="term" value="P:positive regulation of transcription by RNA polymerase II"/>
    <property type="evidence" value="ECO:0007669"/>
    <property type="project" value="TreeGrafter"/>
</dbReference>
<dbReference type="SUPFAM" id="SSF57879">
    <property type="entry name" value="Zinc domain conserved in yeast copper-regulated transcription factors"/>
    <property type="match status" value="1"/>
</dbReference>
<evidence type="ECO:0000313" key="11">
    <source>
        <dbReference type="Proteomes" id="UP000242525"/>
    </source>
</evidence>
<sequence>MVYIDGVKYACERCIRGHRVTGCNHTNMPLTMIKPKGRPSTLCAHCKELKKYKSASAKPPTLKTKCTCPAKVKKTKPVLLNHTSTMSAKQQQHHQQQQQQKQQHHSLLNGHSKLEDIRLTERLRPNSLFYKQDDVDTTSPLQFTLQKQQMQNGLNNIASGVFDDFLPPLVQMSNPVSQWPTTPSATTTSSYSSPDDFISDSSSTDTFFFDIPKPAVPGSMTVRSGNSKPSSSGASSYVDDFFGLNSASSTAPGSSGSPLLSSLEPGYQQPFLSLQHQQFQHQFHQQQQQQKLPPLDAISPALTVPGSFI</sequence>